<dbReference type="EMBL" id="RRYP01011135">
    <property type="protein sequence ID" value="TNV77931.1"/>
    <property type="molecule type" value="Genomic_DNA"/>
</dbReference>
<sequence>MVSINLVLLTFSNDISNIQLLASHLSNGFEITDPFHQVDQCTNIHLMTTKTECKSIQVFQETKNGCGKITVSYWLVNVRRHQEQTDLWERLKLIEVFETANILLIYQDEGTVLTSFNGIMSESEDANTVGAYKLIVNHKCPNKSDELLSFMKENRIASYIEIDLDTKANIQLLEQHVKYIINPSIVQKQNDRLLSLKIRNPLFEKLPKYARSKNPTPVPNIRNLGSTKPQIKSQVRGKTPTSALKQTDIFTSKVITLKKIAPKHIAILPKVLQAPKVIEFSCTVDDLLSKQYHEVKEPNCAPFKTDQILEELVIHRQVPSNQQQEEQVLHFGDKQEDPQLSLITFNQSIIEAAAINLPDYTFQLEKESSYEILKQTELQNQRRLLQRIKQLRVEMSYPLKRGDCVNCDIF</sequence>
<dbReference type="AlphaFoldDB" id="A0A8J8T1B9"/>
<gene>
    <name evidence="1" type="ORF">FGO68_gene4232</name>
</gene>
<comment type="caution">
    <text evidence="1">The sequence shown here is derived from an EMBL/GenBank/DDBJ whole genome shotgun (WGS) entry which is preliminary data.</text>
</comment>
<dbReference type="Proteomes" id="UP000785679">
    <property type="component" value="Unassembled WGS sequence"/>
</dbReference>
<evidence type="ECO:0000313" key="2">
    <source>
        <dbReference type="Proteomes" id="UP000785679"/>
    </source>
</evidence>
<name>A0A8J8T1B9_HALGN</name>
<organism evidence="1 2">
    <name type="scientific">Halteria grandinella</name>
    <dbReference type="NCBI Taxonomy" id="5974"/>
    <lineage>
        <taxon>Eukaryota</taxon>
        <taxon>Sar</taxon>
        <taxon>Alveolata</taxon>
        <taxon>Ciliophora</taxon>
        <taxon>Intramacronucleata</taxon>
        <taxon>Spirotrichea</taxon>
        <taxon>Stichotrichia</taxon>
        <taxon>Sporadotrichida</taxon>
        <taxon>Halteriidae</taxon>
        <taxon>Halteria</taxon>
    </lineage>
</organism>
<accession>A0A8J8T1B9</accession>
<protein>
    <submittedName>
        <fullName evidence="1">Uncharacterized protein</fullName>
    </submittedName>
</protein>
<keyword evidence="2" id="KW-1185">Reference proteome</keyword>
<reference evidence="1" key="1">
    <citation type="submission" date="2019-06" db="EMBL/GenBank/DDBJ databases">
        <authorList>
            <person name="Zheng W."/>
        </authorList>
    </citation>
    <scope>NUCLEOTIDE SEQUENCE</scope>
    <source>
        <strain evidence="1">QDHG01</strain>
    </source>
</reference>
<evidence type="ECO:0000313" key="1">
    <source>
        <dbReference type="EMBL" id="TNV77931.1"/>
    </source>
</evidence>
<proteinExistence type="predicted"/>